<comment type="caution">
    <text evidence="2">The sequence shown here is derived from an EMBL/GenBank/DDBJ whole genome shotgun (WGS) entry which is preliminary data.</text>
</comment>
<reference evidence="3" key="1">
    <citation type="journal article" date="2019" name="Int. J. Syst. Evol. Microbiol.">
        <title>The Global Catalogue of Microorganisms (GCM) 10K type strain sequencing project: providing services to taxonomists for standard genome sequencing and annotation.</title>
        <authorList>
            <consortium name="The Broad Institute Genomics Platform"/>
            <consortium name="The Broad Institute Genome Sequencing Center for Infectious Disease"/>
            <person name="Wu L."/>
            <person name="Ma J."/>
        </authorList>
    </citation>
    <scope>NUCLEOTIDE SEQUENCE [LARGE SCALE GENOMIC DNA]</scope>
    <source>
        <strain evidence="3">JCM 7356</strain>
    </source>
</reference>
<keyword evidence="3" id="KW-1185">Reference proteome</keyword>
<sequence length="245" mass="27449">MTFSQGRADRPELYGLPMPMPPRPQRTPPLPVLPYRKPTPGRDYWVLDDVLPDVDAVRARCLAEDDWTEGYPYKPESWPGLRAMPGLTPEELALVERQVMKATGAGRLWQETAPGGATLNHNCVQVVGRDEGQVRPHTDSRALCRYAAVLYLNPDVPRDCGTSFYRQSLPGGTLGGNLVTAPHNNLVDALRTRFVSPDAFTEDVRVANKYNRLLLYTSNMIHSATGYWGSTLEDKRMTAVFFWMA</sequence>
<evidence type="ECO:0000313" key="3">
    <source>
        <dbReference type="Proteomes" id="UP001500305"/>
    </source>
</evidence>
<feature type="region of interest" description="Disordered" evidence="1">
    <location>
        <begin position="1"/>
        <end position="31"/>
    </location>
</feature>
<dbReference type="InterPro" id="IPR045617">
    <property type="entry name" value="DUF6445"/>
</dbReference>
<evidence type="ECO:0000313" key="2">
    <source>
        <dbReference type="EMBL" id="GAA2232128.1"/>
    </source>
</evidence>
<name>A0ABP5QCV5_9ACTN</name>
<dbReference type="Pfam" id="PF20043">
    <property type="entry name" value="DUF6445"/>
    <property type="match status" value="1"/>
</dbReference>
<feature type="compositionally biased region" description="Pro residues" evidence="1">
    <location>
        <begin position="18"/>
        <end position="31"/>
    </location>
</feature>
<dbReference type="Proteomes" id="UP001500305">
    <property type="component" value="Unassembled WGS sequence"/>
</dbReference>
<organism evidence="2 3">
    <name type="scientific">Kitasatospora cystarginea</name>
    <dbReference type="NCBI Taxonomy" id="58350"/>
    <lineage>
        <taxon>Bacteria</taxon>
        <taxon>Bacillati</taxon>
        <taxon>Actinomycetota</taxon>
        <taxon>Actinomycetes</taxon>
        <taxon>Kitasatosporales</taxon>
        <taxon>Streptomycetaceae</taxon>
        <taxon>Kitasatospora</taxon>
    </lineage>
</organism>
<protein>
    <submittedName>
        <fullName evidence="2">Uncharacterized protein</fullName>
    </submittedName>
</protein>
<evidence type="ECO:0000256" key="1">
    <source>
        <dbReference type="SAM" id="MobiDB-lite"/>
    </source>
</evidence>
<dbReference type="EMBL" id="BAAATR010000003">
    <property type="protein sequence ID" value="GAA2232128.1"/>
    <property type="molecule type" value="Genomic_DNA"/>
</dbReference>
<gene>
    <name evidence="2" type="ORF">GCM10010430_10730</name>
</gene>
<accession>A0ABP5QCV5</accession>
<proteinExistence type="predicted"/>